<dbReference type="InterPro" id="IPR036028">
    <property type="entry name" value="SH3-like_dom_sf"/>
</dbReference>
<proteinExistence type="predicted"/>
<dbReference type="VEuPathDB" id="FungiDB:CC1G_12842"/>
<dbReference type="KEGG" id="cci:CC1G_12842"/>
<feature type="compositionally biased region" description="Low complexity" evidence="3">
    <location>
        <begin position="211"/>
        <end position="224"/>
    </location>
</feature>
<dbReference type="Gene3D" id="2.30.30.40">
    <property type="entry name" value="SH3 Domains"/>
    <property type="match status" value="1"/>
</dbReference>
<dbReference type="HOGENOM" id="CLU_586606_0_0_1"/>
<feature type="compositionally biased region" description="Low complexity" evidence="3">
    <location>
        <begin position="240"/>
        <end position="257"/>
    </location>
</feature>
<dbReference type="Proteomes" id="UP000001861">
    <property type="component" value="Unassembled WGS sequence"/>
</dbReference>
<feature type="transmembrane region" description="Helical" evidence="4">
    <location>
        <begin position="42"/>
        <end position="67"/>
    </location>
</feature>
<keyword evidence="1 2" id="KW-0728">SH3 domain</keyword>
<feature type="region of interest" description="Disordered" evidence="3">
    <location>
        <begin position="14"/>
        <end position="37"/>
    </location>
</feature>
<feature type="compositionally biased region" description="Low complexity" evidence="3">
    <location>
        <begin position="301"/>
        <end position="328"/>
    </location>
</feature>
<dbReference type="PROSITE" id="PS50002">
    <property type="entry name" value="SH3"/>
    <property type="match status" value="1"/>
</dbReference>
<protein>
    <recommendedName>
        <fullName evidence="5">SH3 domain-containing protein</fullName>
    </recommendedName>
</protein>
<keyword evidence="4" id="KW-0812">Transmembrane</keyword>
<dbReference type="CDD" id="cd11854">
    <property type="entry name" value="SH3_Fus1p"/>
    <property type="match status" value="1"/>
</dbReference>
<dbReference type="OMA" id="RFCITER"/>
<evidence type="ECO:0000313" key="6">
    <source>
        <dbReference type="EMBL" id="EAU88901.2"/>
    </source>
</evidence>
<reference evidence="6 7" key="1">
    <citation type="journal article" date="2010" name="Proc. Natl. Acad. Sci. U.S.A.">
        <title>Insights into evolution of multicellular fungi from the assembled chromosomes of the mushroom Coprinopsis cinerea (Coprinus cinereus).</title>
        <authorList>
            <person name="Stajich J.E."/>
            <person name="Wilke S.K."/>
            <person name="Ahren D."/>
            <person name="Au C.H."/>
            <person name="Birren B.W."/>
            <person name="Borodovsky M."/>
            <person name="Burns C."/>
            <person name="Canback B."/>
            <person name="Casselton L.A."/>
            <person name="Cheng C.K."/>
            <person name="Deng J."/>
            <person name="Dietrich F.S."/>
            <person name="Fargo D.C."/>
            <person name="Farman M.L."/>
            <person name="Gathman A.C."/>
            <person name="Goldberg J."/>
            <person name="Guigo R."/>
            <person name="Hoegger P.J."/>
            <person name="Hooker J.B."/>
            <person name="Huggins A."/>
            <person name="James T.Y."/>
            <person name="Kamada T."/>
            <person name="Kilaru S."/>
            <person name="Kodira C."/>
            <person name="Kues U."/>
            <person name="Kupfer D."/>
            <person name="Kwan H.S."/>
            <person name="Lomsadze A."/>
            <person name="Li W."/>
            <person name="Lilly W.W."/>
            <person name="Ma L.J."/>
            <person name="Mackey A.J."/>
            <person name="Manning G."/>
            <person name="Martin F."/>
            <person name="Muraguchi H."/>
            <person name="Natvig D.O."/>
            <person name="Palmerini H."/>
            <person name="Ramesh M.A."/>
            <person name="Rehmeyer C.J."/>
            <person name="Roe B.A."/>
            <person name="Shenoy N."/>
            <person name="Stanke M."/>
            <person name="Ter-Hovhannisyan V."/>
            <person name="Tunlid A."/>
            <person name="Velagapudi R."/>
            <person name="Vision T.J."/>
            <person name="Zeng Q."/>
            <person name="Zolan M.E."/>
            <person name="Pukkila P.J."/>
        </authorList>
    </citation>
    <scope>NUCLEOTIDE SEQUENCE [LARGE SCALE GENOMIC DNA]</scope>
    <source>
        <strain evidence="7">Okayama-7 / 130 / ATCC MYA-4618 / FGSC 9003</strain>
    </source>
</reference>
<dbReference type="OrthoDB" id="5340910at2759"/>
<feature type="region of interest" description="Disordered" evidence="3">
    <location>
        <begin position="446"/>
        <end position="466"/>
    </location>
</feature>
<accession>A8NE10</accession>
<organism evidence="6 7">
    <name type="scientific">Coprinopsis cinerea (strain Okayama-7 / 130 / ATCC MYA-4618 / FGSC 9003)</name>
    <name type="common">Inky cap fungus</name>
    <name type="synonym">Hormographiella aspergillata</name>
    <dbReference type="NCBI Taxonomy" id="240176"/>
    <lineage>
        <taxon>Eukaryota</taxon>
        <taxon>Fungi</taxon>
        <taxon>Dikarya</taxon>
        <taxon>Basidiomycota</taxon>
        <taxon>Agaricomycotina</taxon>
        <taxon>Agaricomycetes</taxon>
        <taxon>Agaricomycetidae</taxon>
        <taxon>Agaricales</taxon>
        <taxon>Agaricineae</taxon>
        <taxon>Psathyrellaceae</taxon>
        <taxon>Coprinopsis</taxon>
    </lineage>
</organism>
<keyword evidence="4" id="KW-0472">Membrane</keyword>
<evidence type="ECO:0000256" key="4">
    <source>
        <dbReference type="SAM" id="Phobius"/>
    </source>
</evidence>
<dbReference type="InParanoid" id="A8NE10"/>
<dbReference type="AlphaFoldDB" id="A8NE10"/>
<dbReference type="STRING" id="240176.A8NE10"/>
<dbReference type="Pfam" id="PF14604">
    <property type="entry name" value="SH3_9"/>
    <property type="match status" value="1"/>
</dbReference>
<name>A8NE10_COPC7</name>
<dbReference type="SMART" id="SM00326">
    <property type="entry name" value="SH3"/>
    <property type="match status" value="1"/>
</dbReference>
<feature type="region of interest" description="Disordered" evidence="3">
    <location>
        <begin position="284"/>
        <end position="349"/>
    </location>
</feature>
<dbReference type="RefSeq" id="XP_001832914.2">
    <property type="nucleotide sequence ID" value="XM_001832862.2"/>
</dbReference>
<gene>
    <name evidence="6" type="ORF">CC1G_12842</name>
</gene>
<dbReference type="InterPro" id="IPR035521">
    <property type="entry name" value="Fus1_SH3"/>
</dbReference>
<feature type="compositionally biased region" description="Polar residues" evidence="3">
    <location>
        <begin position="284"/>
        <end position="300"/>
    </location>
</feature>
<keyword evidence="7" id="KW-1185">Reference proteome</keyword>
<dbReference type="GeneID" id="6009404"/>
<dbReference type="EMBL" id="AACS02000002">
    <property type="protein sequence ID" value="EAU88901.2"/>
    <property type="molecule type" value="Genomic_DNA"/>
</dbReference>
<feature type="compositionally biased region" description="Polar residues" evidence="3">
    <location>
        <begin position="22"/>
        <end position="37"/>
    </location>
</feature>
<feature type="domain" description="SH3" evidence="5">
    <location>
        <begin position="371"/>
        <end position="434"/>
    </location>
</feature>
<comment type="caution">
    <text evidence="6">The sequence shown here is derived from an EMBL/GenBank/DDBJ whole genome shotgun (WGS) entry which is preliminary data.</text>
</comment>
<feature type="region of interest" description="Disordered" evidence="3">
    <location>
        <begin position="133"/>
        <end position="188"/>
    </location>
</feature>
<dbReference type="InterPro" id="IPR001452">
    <property type="entry name" value="SH3_domain"/>
</dbReference>
<evidence type="ECO:0000256" key="2">
    <source>
        <dbReference type="PROSITE-ProRule" id="PRU00192"/>
    </source>
</evidence>
<keyword evidence="4" id="KW-1133">Transmembrane helix</keyword>
<evidence type="ECO:0000256" key="1">
    <source>
        <dbReference type="ARBA" id="ARBA00022443"/>
    </source>
</evidence>
<sequence>MDFHGRLVRIRRQDEGVPSPVAESSTPPASDSPVPTKSASRLVLPVPAIAGIVVVGLILIGLTILLWRWRVRLRQLRRFSASLHNSVQKYGVGRGISSSNSNDSMQKMEIHGSFFESDDPPSRKRSTLTFKVTGKMPQSPTTPKGPKSPVSTWFNERPKSGLHYLKKKPSHSPPRAEGKRSYKVQHLPDSVRTKCISAPLHIVNGPAEPWTPATPSPMTATPSSRQSEVTPPQRPPPVAFPQTLRQQTQSTLSSQPQASNSGGDRYLKVDQLRLSLSAISSDGSLYSRNSLSSTADHQQQASPVAGGTAAPPPGIGSSSNLNSQTQTQRRQHSRKPSTPPLPPSSTTLNYGHRYESELQRPGSAGSQHHPSLPRLMTAITRFVPTLDDELLLQVGDTVRVIEEYRDGWCLVQQVGRIDSPRGVVPAVCLQERRRIVPVPVSVVGSPSHKRSNASLASVKHQPRRIF</sequence>
<evidence type="ECO:0000313" key="7">
    <source>
        <dbReference type="Proteomes" id="UP000001861"/>
    </source>
</evidence>
<dbReference type="eggNOG" id="ENOG502T1RA">
    <property type="taxonomic scope" value="Eukaryota"/>
</dbReference>
<evidence type="ECO:0000256" key="3">
    <source>
        <dbReference type="SAM" id="MobiDB-lite"/>
    </source>
</evidence>
<feature type="region of interest" description="Disordered" evidence="3">
    <location>
        <begin position="206"/>
        <end position="266"/>
    </location>
</feature>
<dbReference type="SUPFAM" id="SSF50044">
    <property type="entry name" value="SH3-domain"/>
    <property type="match status" value="1"/>
</dbReference>
<evidence type="ECO:0000259" key="5">
    <source>
        <dbReference type="PROSITE" id="PS50002"/>
    </source>
</evidence>